<feature type="domain" description="Enolase C-terminal TIM barrel" evidence="8">
    <location>
        <begin position="265"/>
        <end position="568"/>
    </location>
</feature>
<comment type="caution">
    <text evidence="10">The sequence shown here is derived from an EMBL/GenBank/DDBJ whole genome shotgun (WGS) entry which is preliminary data.</text>
</comment>
<comment type="similarity">
    <text evidence="2">Belongs to the enolase family.</text>
</comment>
<keyword evidence="4" id="KW-0324">Glycolysis</keyword>
<dbReference type="Gene3D" id="3.30.390.10">
    <property type="entry name" value="Enolase-like, N-terminal domain"/>
    <property type="match status" value="1"/>
</dbReference>
<dbReference type="OrthoDB" id="10009078at2759"/>
<keyword evidence="5" id="KW-0456">Lyase</keyword>
<feature type="compositionally biased region" description="Low complexity" evidence="7">
    <location>
        <begin position="185"/>
        <end position="195"/>
    </location>
</feature>
<dbReference type="SMART" id="SM01193">
    <property type="entry name" value="Enolase_N"/>
    <property type="match status" value="1"/>
</dbReference>
<dbReference type="GO" id="GO:0004634">
    <property type="term" value="F:phosphopyruvate hydratase activity"/>
    <property type="evidence" value="ECO:0007669"/>
    <property type="project" value="UniProtKB-EC"/>
</dbReference>
<dbReference type="EMBL" id="QUSF01000019">
    <property type="protein sequence ID" value="RLW02204.1"/>
    <property type="molecule type" value="Genomic_DNA"/>
</dbReference>
<dbReference type="Pfam" id="PF00113">
    <property type="entry name" value="Enolase_C"/>
    <property type="match status" value="1"/>
</dbReference>
<evidence type="ECO:0000313" key="11">
    <source>
        <dbReference type="Proteomes" id="UP000276834"/>
    </source>
</evidence>
<feature type="domain" description="Enolase N-terminal" evidence="9">
    <location>
        <begin position="58"/>
        <end position="253"/>
    </location>
</feature>
<evidence type="ECO:0000256" key="3">
    <source>
        <dbReference type="ARBA" id="ARBA00012058"/>
    </source>
</evidence>
<dbReference type="GO" id="GO:0000287">
    <property type="term" value="F:magnesium ion binding"/>
    <property type="evidence" value="ECO:0007669"/>
    <property type="project" value="InterPro"/>
</dbReference>
<evidence type="ECO:0000256" key="5">
    <source>
        <dbReference type="ARBA" id="ARBA00023239"/>
    </source>
</evidence>
<gene>
    <name evidence="10" type="ORF">DV515_00007397</name>
</gene>
<sequence>MEAGERRRLRREAAEYYRGQRVAERLEEALNALFPLPPADLYGELANYFSKFSKAPVICKLVGKKVLDGVGQPALEVEIYCTVKNYEKRICSTVMATHSQIPENALPEAIEADEKERNDSVHTAVQWVSEALNTMLRDLDPTDQCQADKMLGEYFANKIEEKKKIEKQEEEKRKAEEEAAKATHASPSCPSASPSKQRRGGRPGKKVSAEVNPIPPAEPAEPVLRGSLAIGGTSLAIAKAGATISRVPLYLHTALLKHNQESPKEMILPLPMVTVLNCEKKLPTKLKLVKEVMLIPPVELSLQQMYSIDTTLITYVHKYGIERVLDIQKEITRMFESPAKRPPPLKRISHLGCLTIGYDNLEQLLLQLQTACNNIGLELGTDMYLAINCAAHELMDYGKGKYEILTGTFKSPDEMVAMYVEMIDNFPFIIALIDPLRKEDREQWSSICCALGSRCYLFAEDAATQISKLKSDQNINMAMCSGVVLKYTNQTKVSDLIELTGVLDGQRRVTILGSLDRESSDESLVDLAVGLGARFLKLGGLSRGERVAKYNRLLAIEEELAANGALREAKLEFVEFVEDLQPEQLPDR</sequence>
<evidence type="ECO:0000256" key="1">
    <source>
        <dbReference type="ARBA" id="ARBA00005031"/>
    </source>
</evidence>
<comment type="pathway">
    <text evidence="1">Carbohydrate degradation; glycolysis; pyruvate from D-glyceraldehyde 3-phosphate: step 4/5.</text>
</comment>
<evidence type="ECO:0000313" key="10">
    <source>
        <dbReference type="EMBL" id="RLW02204.1"/>
    </source>
</evidence>
<evidence type="ECO:0000259" key="8">
    <source>
        <dbReference type="SMART" id="SM01192"/>
    </source>
</evidence>
<evidence type="ECO:0000256" key="4">
    <source>
        <dbReference type="ARBA" id="ARBA00023152"/>
    </source>
</evidence>
<reference evidence="10 11" key="1">
    <citation type="journal article" date="2018" name="Proc. R. Soc. B">
        <title>A non-coding region near Follistatin controls head colour polymorphism in the Gouldian finch.</title>
        <authorList>
            <person name="Toomey M.B."/>
            <person name="Marques C.I."/>
            <person name="Andrade P."/>
            <person name="Araujo P.M."/>
            <person name="Sabatino S."/>
            <person name="Gazda M.A."/>
            <person name="Afonso S."/>
            <person name="Lopes R.J."/>
            <person name="Corbo J.C."/>
            <person name="Carneiro M."/>
        </authorList>
    </citation>
    <scope>NUCLEOTIDE SEQUENCE [LARGE SCALE GENOMIC DNA]</scope>
    <source>
        <strain evidence="10">Red01</strain>
        <tissue evidence="10">Muscle</tissue>
    </source>
</reference>
<dbReference type="InterPro" id="IPR020810">
    <property type="entry name" value="Enolase_C"/>
</dbReference>
<feature type="compositionally biased region" description="Basic residues" evidence="7">
    <location>
        <begin position="196"/>
        <end position="205"/>
    </location>
</feature>
<dbReference type="InterPro" id="IPR029017">
    <property type="entry name" value="Enolase-like_N"/>
</dbReference>
<dbReference type="PANTHER" id="PTHR11902">
    <property type="entry name" value="ENOLASE"/>
    <property type="match status" value="1"/>
</dbReference>
<dbReference type="GO" id="GO:0000015">
    <property type="term" value="C:phosphopyruvate hydratase complex"/>
    <property type="evidence" value="ECO:0007669"/>
    <property type="project" value="InterPro"/>
</dbReference>
<dbReference type="PANTHER" id="PTHR11902:SF30">
    <property type="entry name" value="ENOLASE 4"/>
    <property type="match status" value="1"/>
</dbReference>
<name>A0A3L8SHI3_CHLGU</name>
<dbReference type="STRING" id="44316.ENSEGOP00005004884"/>
<dbReference type="SUPFAM" id="SSF51604">
    <property type="entry name" value="Enolase C-terminal domain-like"/>
    <property type="match status" value="1"/>
</dbReference>
<evidence type="ECO:0000256" key="6">
    <source>
        <dbReference type="ARBA" id="ARBA00031125"/>
    </source>
</evidence>
<dbReference type="SMART" id="SM01192">
    <property type="entry name" value="Enolase_C"/>
    <property type="match status" value="1"/>
</dbReference>
<dbReference type="SUPFAM" id="SSF54826">
    <property type="entry name" value="Enolase N-terminal domain-like"/>
    <property type="match status" value="1"/>
</dbReference>
<evidence type="ECO:0000256" key="7">
    <source>
        <dbReference type="SAM" id="MobiDB-lite"/>
    </source>
</evidence>
<dbReference type="InterPro" id="IPR020811">
    <property type="entry name" value="Enolase_N"/>
</dbReference>
<dbReference type="InterPro" id="IPR036849">
    <property type="entry name" value="Enolase-like_C_sf"/>
</dbReference>
<evidence type="ECO:0000259" key="9">
    <source>
        <dbReference type="SMART" id="SM01193"/>
    </source>
</evidence>
<evidence type="ECO:0000256" key="2">
    <source>
        <dbReference type="ARBA" id="ARBA00009604"/>
    </source>
</evidence>
<keyword evidence="11" id="KW-1185">Reference proteome</keyword>
<dbReference type="Proteomes" id="UP000276834">
    <property type="component" value="Unassembled WGS sequence"/>
</dbReference>
<dbReference type="AlphaFoldDB" id="A0A3L8SHI3"/>
<dbReference type="Gene3D" id="3.20.20.120">
    <property type="entry name" value="Enolase-like C-terminal domain"/>
    <property type="match status" value="1"/>
</dbReference>
<organism evidence="10 11">
    <name type="scientific">Chloebia gouldiae</name>
    <name type="common">Gouldian finch</name>
    <name type="synonym">Erythrura gouldiae</name>
    <dbReference type="NCBI Taxonomy" id="44316"/>
    <lineage>
        <taxon>Eukaryota</taxon>
        <taxon>Metazoa</taxon>
        <taxon>Chordata</taxon>
        <taxon>Craniata</taxon>
        <taxon>Vertebrata</taxon>
        <taxon>Euteleostomi</taxon>
        <taxon>Archelosauria</taxon>
        <taxon>Archosauria</taxon>
        <taxon>Dinosauria</taxon>
        <taxon>Saurischia</taxon>
        <taxon>Theropoda</taxon>
        <taxon>Coelurosauria</taxon>
        <taxon>Aves</taxon>
        <taxon>Neognathae</taxon>
        <taxon>Neoaves</taxon>
        <taxon>Telluraves</taxon>
        <taxon>Australaves</taxon>
        <taxon>Passeriformes</taxon>
        <taxon>Passeroidea</taxon>
        <taxon>Passeridae</taxon>
        <taxon>Chloebia</taxon>
    </lineage>
</organism>
<protein>
    <recommendedName>
        <fullName evidence="3">phosphopyruvate hydratase</fullName>
        <ecNumber evidence="3">4.2.1.11</ecNumber>
    </recommendedName>
    <alternativeName>
        <fullName evidence="6">2-phospho-D-glycerate hydro-lyase</fullName>
    </alternativeName>
</protein>
<dbReference type="InterPro" id="IPR000941">
    <property type="entry name" value="Enolase"/>
</dbReference>
<dbReference type="EC" id="4.2.1.11" evidence="3"/>
<feature type="compositionally biased region" description="Basic and acidic residues" evidence="7">
    <location>
        <begin position="166"/>
        <end position="181"/>
    </location>
</feature>
<dbReference type="GO" id="GO:0006096">
    <property type="term" value="P:glycolytic process"/>
    <property type="evidence" value="ECO:0007669"/>
    <property type="project" value="UniProtKB-UniPathway"/>
</dbReference>
<proteinExistence type="inferred from homology"/>
<feature type="region of interest" description="Disordered" evidence="7">
    <location>
        <begin position="166"/>
        <end position="219"/>
    </location>
</feature>
<dbReference type="UniPathway" id="UPA00109">
    <property type="reaction ID" value="UER00187"/>
</dbReference>
<accession>A0A3L8SHI3</accession>